<evidence type="ECO:0000313" key="13">
    <source>
        <dbReference type="Proteomes" id="UP000266841"/>
    </source>
</evidence>
<dbReference type="Gene3D" id="1.10.240.10">
    <property type="entry name" value="Tyrosyl-Transfer RNA Synthetase"/>
    <property type="match status" value="1"/>
</dbReference>
<evidence type="ECO:0000256" key="11">
    <source>
        <dbReference type="RuleBase" id="RU363036"/>
    </source>
</evidence>
<dbReference type="PANTHER" id="PTHR43766:SF1">
    <property type="entry name" value="TRYPTOPHAN--TRNA LIGASE, MITOCHONDRIAL"/>
    <property type="match status" value="1"/>
</dbReference>
<dbReference type="eggNOG" id="KOG2713">
    <property type="taxonomic scope" value="Eukaryota"/>
</dbReference>
<evidence type="ECO:0000256" key="6">
    <source>
        <dbReference type="ARBA" id="ARBA00022840"/>
    </source>
</evidence>
<dbReference type="Pfam" id="PF00579">
    <property type="entry name" value="tRNA-synt_1b"/>
    <property type="match status" value="1"/>
</dbReference>
<dbReference type="InterPro" id="IPR050203">
    <property type="entry name" value="Trp-tRNA_synthetase"/>
</dbReference>
<keyword evidence="4 11" id="KW-0436">Ligase</keyword>
<dbReference type="InterPro" id="IPR002306">
    <property type="entry name" value="Trp-tRNA-ligase"/>
</dbReference>
<dbReference type="InterPro" id="IPR001412">
    <property type="entry name" value="aa-tRNA-synth_I_CS"/>
</dbReference>
<organism evidence="12 13">
    <name type="scientific">Thalassiosira oceanica</name>
    <name type="common">Marine diatom</name>
    <dbReference type="NCBI Taxonomy" id="159749"/>
    <lineage>
        <taxon>Eukaryota</taxon>
        <taxon>Sar</taxon>
        <taxon>Stramenopiles</taxon>
        <taxon>Ochrophyta</taxon>
        <taxon>Bacillariophyta</taxon>
        <taxon>Coscinodiscophyceae</taxon>
        <taxon>Thalassiosirophycidae</taxon>
        <taxon>Thalassiosirales</taxon>
        <taxon>Thalassiosiraceae</taxon>
        <taxon>Thalassiosira</taxon>
    </lineage>
</organism>
<dbReference type="GO" id="GO:0005739">
    <property type="term" value="C:mitochondrion"/>
    <property type="evidence" value="ECO:0007669"/>
    <property type="project" value="UniProtKB-SubCell"/>
</dbReference>
<gene>
    <name evidence="12" type="ORF">THAOC_21565</name>
</gene>
<keyword evidence="5 11" id="KW-0547">Nucleotide-binding</keyword>
<comment type="similarity">
    <text evidence="2 11">Belongs to the class-I aminoacyl-tRNA synthetase family.</text>
</comment>
<evidence type="ECO:0000256" key="1">
    <source>
        <dbReference type="ARBA" id="ARBA00004173"/>
    </source>
</evidence>
<dbReference type="InterPro" id="IPR002305">
    <property type="entry name" value="aa-tRNA-synth_Ic"/>
</dbReference>
<comment type="catalytic activity">
    <reaction evidence="10">
        <text>tRNA(Trp) + L-tryptophan + ATP = L-tryptophyl-tRNA(Trp) + AMP + diphosphate + H(+)</text>
        <dbReference type="Rhea" id="RHEA:24080"/>
        <dbReference type="Rhea" id="RHEA-COMP:9671"/>
        <dbReference type="Rhea" id="RHEA-COMP:9705"/>
        <dbReference type="ChEBI" id="CHEBI:15378"/>
        <dbReference type="ChEBI" id="CHEBI:30616"/>
        <dbReference type="ChEBI" id="CHEBI:33019"/>
        <dbReference type="ChEBI" id="CHEBI:57912"/>
        <dbReference type="ChEBI" id="CHEBI:78442"/>
        <dbReference type="ChEBI" id="CHEBI:78535"/>
        <dbReference type="ChEBI" id="CHEBI:456215"/>
        <dbReference type="EC" id="6.1.1.2"/>
    </reaction>
</comment>
<dbReference type="InterPro" id="IPR014729">
    <property type="entry name" value="Rossmann-like_a/b/a_fold"/>
</dbReference>
<dbReference type="PANTHER" id="PTHR43766">
    <property type="entry name" value="TRYPTOPHAN--TRNA LIGASE, MITOCHONDRIAL"/>
    <property type="match status" value="1"/>
</dbReference>
<dbReference type="FunFam" id="1.10.240.10:FF:000002">
    <property type="entry name" value="Tryptophan--tRNA ligase"/>
    <property type="match status" value="1"/>
</dbReference>
<dbReference type="PROSITE" id="PS00178">
    <property type="entry name" value="AA_TRNA_LIGASE_I"/>
    <property type="match status" value="1"/>
</dbReference>
<dbReference type="CDD" id="cd00806">
    <property type="entry name" value="TrpRS_core"/>
    <property type="match status" value="1"/>
</dbReference>
<proteinExistence type="inferred from homology"/>
<evidence type="ECO:0000256" key="10">
    <source>
        <dbReference type="ARBA" id="ARBA00049929"/>
    </source>
</evidence>
<dbReference type="PRINTS" id="PR01039">
    <property type="entry name" value="TRNASYNTHTRP"/>
</dbReference>
<name>K0S0U2_THAOC</name>
<evidence type="ECO:0000256" key="8">
    <source>
        <dbReference type="ARBA" id="ARBA00023146"/>
    </source>
</evidence>
<protein>
    <recommendedName>
        <fullName evidence="3">tryptophan--tRNA ligase</fullName>
        <ecNumber evidence="3">6.1.1.2</ecNumber>
    </recommendedName>
    <alternativeName>
        <fullName evidence="9">Tryptophanyl-tRNA synthetase</fullName>
    </alternativeName>
</protein>
<dbReference type="SUPFAM" id="SSF52374">
    <property type="entry name" value="Nucleotidylyl transferase"/>
    <property type="match status" value="1"/>
</dbReference>
<evidence type="ECO:0000256" key="3">
    <source>
        <dbReference type="ARBA" id="ARBA00013161"/>
    </source>
</evidence>
<dbReference type="EMBL" id="AGNL01025581">
    <property type="protein sequence ID" value="EJK58329.1"/>
    <property type="molecule type" value="Genomic_DNA"/>
</dbReference>
<keyword evidence="13" id="KW-1185">Reference proteome</keyword>
<dbReference type="Gene3D" id="3.40.50.620">
    <property type="entry name" value="HUPs"/>
    <property type="match status" value="1"/>
</dbReference>
<evidence type="ECO:0000256" key="9">
    <source>
        <dbReference type="ARBA" id="ARBA00030268"/>
    </source>
</evidence>
<dbReference type="OrthoDB" id="15808at2759"/>
<keyword evidence="7 11" id="KW-0648">Protein biosynthesis</keyword>
<dbReference type="GO" id="GO:0005524">
    <property type="term" value="F:ATP binding"/>
    <property type="evidence" value="ECO:0007669"/>
    <property type="project" value="UniProtKB-KW"/>
</dbReference>
<evidence type="ECO:0000256" key="7">
    <source>
        <dbReference type="ARBA" id="ARBA00022917"/>
    </source>
</evidence>
<dbReference type="OMA" id="GWGQFKP"/>
<evidence type="ECO:0000256" key="2">
    <source>
        <dbReference type="ARBA" id="ARBA00005594"/>
    </source>
</evidence>
<comment type="subcellular location">
    <subcellularLocation>
        <location evidence="1">Mitochondrion</location>
    </subcellularLocation>
</comment>
<evidence type="ECO:0000256" key="4">
    <source>
        <dbReference type="ARBA" id="ARBA00022598"/>
    </source>
</evidence>
<accession>K0S0U2</accession>
<dbReference type="NCBIfam" id="TIGR00233">
    <property type="entry name" value="trpS"/>
    <property type="match status" value="1"/>
</dbReference>
<dbReference type="Proteomes" id="UP000266841">
    <property type="component" value="Unassembled WGS sequence"/>
</dbReference>
<sequence length="455" mass="50197">MKVSIARTAMLASLTTRRCLAFAPSSVTTSSRARALQPANRLGGHITGASSRLFSTETAEVETPAVESAEVPKKKIRTRRILSGVQPTGSLHLGNYLGAIKQWVEFQDTGKFAEAENLDGEEFKEDPNVEIVNENFFCVVDLHAITVPQDPSELEESTLASAALYIAAGNGQTGIDPKKSKVFVQSHVPAHSELAWLLNCVTPMNWLERMIQFKDKAKKAGTESVGVGLFTYPVLMAADIILYQADRVPVGEDQRQHLELARDIVRRFNNEYCKGNPYKKRCKKAGMPTYPVFTEPEAMIVKAGGARVMSLTDGTNKMSKSDPADGSRINVLDPPKVIREKIKRCKTDALPGIEWDNPDRPESTNLLNIYSAVQPGRSREDILEEVKDMRWGDFKPVLAEAIVAHLEPIQKRYAEVRADEDYLRGVLKEGADAADEIASRTLKAAKVAMGFSIPK</sequence>
<evidence type="ECO:0000256" key="5">
    <source>
        <dbReference type="ARBA" id="ARBA00022741"/>
    </source>
</evidence>
<dbReference type="HAMAP" id="MF_00140_B">
    <property type="entry name" value="Trp_tRNA_synth_B"/>
    <property type="match status" value="1"/>
</dbReference>
<dbReference type="GO" id="GO:0006436">
    <property type="term" value="P:tryptophanyl-tRNA aminoacylation"/>
    <property type="evidence" value="ECO:0007669"/>
    <property type="project" value="InterPro"/>
</dbReference>
<dbReference type="EC" id="6.1.1.2" evidence="3"/>
<dbReference type="AlphaFoldDB" id="K0S0U2"/>
<comment type="caution">
    <text evidence="12">The sequence shown here is derived from an EMBL/GenBank/DDBJ whole genome shotgun (WGS) entry which is preliminary data.</text>
</comment>
<dbReference type="InterPro" id="IPR024109">
    <property type="entry name" value="Trp-tRNA-ligase_bac-type"/>
</dbReference>
<keyword evidence="8 11" id="KW-0030">Aminoacyl-tRNA synthetase</keyword>
<keyword evidence="6 11" id="KW-0067">ATP-binding</keyword>
<dbReference type="GO" id="GO:0004830">
    <property type="term" value="F:tryptophan-tRNA ligase activity"/>
    <property type="evidence" value="ECO:0007669"/>
    <property type="project" value="UniProtKB-EC"/>
</dbReference>
<reference evidence="12 13" key="1">
    <citation type="journal article" date="2012" name="Genome Biol.">
        <title>Genome and low-iron response of an oceanic diatom adapted to chronic iron limitation.</title>
        <authorList>
            <person name="Lommer M."/>
            <person name="Specht M."/>
            <person name="Roy A.S."/>
            <person name="Kraemer L."/>
            <person name="Andreson R."/>
            <person name="Gutowska M.A."/>
            <person name="Wolf J."/>
            <person name="Bergner S.V."/>
            <person name="Schilhabel M.B."/>
            <person name="Klostermeier U.C."/>
            <person name="Beiko R.G."/>
            <person name="Rosenstiel P."/>
            <person name="Hippler M."/>
            <person name="Laroche J."/>
        </authorList>
    </citation>
    <scope>NUCLEOTIDE SEQUENCE [LARGE SCALE GENOMIC DNA]</scope>
    <source>
        <strain evidence="12 13">CCMP1005</strain>
    </source>
</reference>
<evidence type="ECO:0000313" key="12">
    <source>
        <dbReference type="EMBL" id="EJK58329.1"/>
    </source>
</evidence>